<comment type="caution">
    <text evidence="2">The sequence shown here is derived from an EMBL/GenBank/DDBJ whole genome shotgun (WGS) entry which is preliminary data.</text>
</comment>
<dbReference type="Proteomes" id="UP001301769">
    <property type="component" value="Unassembled WGS sequence"/>
</dbReference>
<dbReference type="AlphaFoldDB" id="A0AAN7BCA6"/>
<proteinExistence type="predicted"/>
<evidence type="ECO:0000256" key="1">
    <source>
        <dbReference type="SAM" id="SignalP"/>
    </source>
</evidence>
<protein>
    <submittedName>
        <fullName evidence="2">Uncharacterized protein</fullName>
    </submittedName>
</protein>
<keyword evidence="1" id="KW-0732">Signal</keyword>
<evidence type="ECO:0000313" key="3">
    <source>
        <dbReference type="Proteomes" id="UP001301769"/>
    </source>
</evidence>
<reference evidence="2" key="1">
    <citation type="journal article" date="2023" name="Mol. Phylogenet. Evol.">
        <title>Genome-scale phylogeny and comparative genomics of the fungal order Sordariales.</title>
        <authorList>
            <person name="Hensen N."/>
            <person name="Bonometti L."/>
            <person name="Westerberg I."/>
            <person name="Brannstrom I.O."/>
            <person name="Guillou S."/>
            <person name="Cros-Aarteil S."/>
            <person name="Calhoun S."/>
            <person name="Haridas S."/>
            <person name="Kuo A."/>
            <person name="Mondo S."/>
            <person name="Pangilinan J."/>
            <person name="Riley R."/>
            <person name="LaButti K."/>
            <person name="Andreopoulos B."/>
            <person name="Lipzen A."/>
            <person name="Chen C."/>
            <person name="Yan M."/>
            <person name="Daum C."/>
            <person name="Ng V."/>
            <person name="Clum A."/>
            <person name="Steindorff A."/>
            <person name="Ohm R.A."/>
            <person name="Martin F."/>
            <person name="Silar P."/>
            <person name="Natvig D.O."/>
            <person name="Lalanne C."/>
            <person name="Gautier V."/>
            <person name="Ament-Velasquez S.L."/>
            <person name="Kruys A."/>
            <person name="Hutchinson M.I."/>
            <person name="Powell A.J."/>
            <person name="Barry K."/>
            <person name="Miller A.N."/>
            <person name="Grigoriev I.V."/>
            <person name="Debuchy R."/>
            <person name="Gladieux P."/>
            <person name="Hiltunen Thoren M."/>
            <person name="Johannesson H."/>
        </authorList>
    </citation>
    <scope>NUCLEOTIDE SEQUENCE</scope>
    <source>
        <strain evidence="2">PSN293</strain>
    </source>
</reference>
<keyword evidence="3" id="KW-1185">Reference proteome</keyword>
<evidence type="ECO:0000313" key="2">
    <source>
        <dbReference type="EMBL" id="KAK4215725.1"/>
    </source>
</evidence>
<sequence>MYLPSVLGYALLFLHQGLLVAGADVAYIKASIANMTADIQSIKETAQSINTNTDFLAYAAGTGNYKAMQDKLTALKVRTGVWNTQIQGSTIPSTATADITAIVSSFQTLGIELIATLAAVTDKAGLFATTPVVGQPIANSIAGYSGAFGLYAVIIRALNPQIDSQIVGSIGAIYIIFPLAENKYKGVVC</sequence>
<accession>A0AAN7BCA6</accession>
<dbReference type="EMBL" id="MU858076">
    <property type="protein sequence ID" value="KAK4215725.1"/>
    <property type="molecule type" value="Genomic_DNA"/>
</dbReference>
<reference evidence="2" key="2">
    <citation type="submission" date="2023-05" db="EMBL/GenBank/DDBJ databases">
        <authorList>
            <consortium name="Lawrence Berkeley National Laboratory"/>
            <person name="Steindorff A."/>
            <person name="Hensen N."/>
            <person name="Bonometti L."/>
            <person name="Westerberg I."/>
            <person name="Brannstrom I.O."/>
            <person name="Guillou S."/>
            <person name="Cros-Aarteil S."/>
            <person name="Calhoun S."/>
            <person name="Haridas S."/>
            <person name="Kuo A."/>
            <person name="Mondo S."/>
            <person name="Pangilinan J."/>
            <person name="Riley R."/>
            <person name="Labutti K."/>
            <person name="Andreopoulos B."/>
            <person name="Lipzen A."/>
            <person name="Chen C."/>
            <person name="Yanf M."/>
            <person name="Daum C."/>
            <person name="Ng V."/>
            <person name="Clum A."/>
            <person name="Ohm R."/>
            <person name="Martin F."/>
            <person name="Silar P."/>
            <person name="Natvig D."/>
            <person name="Lalanne C."/>
            <person name="Gautier V."/>
            <person name="Ament-Velasquez S.L."/>
            <person name="Kruys A."/>
            <person name="Hutchinson M.I."/>
            <person name="Powell A.J."/>
            <person name="Barry K."/>
            <person name="Miller A.N."/>
            <person name="Grigoriev I.V."/>
            <person name="Debuchy R."/>
            <person name="Gladieux P."/>
            <person name="Thoren M.H."/>
            <person name="Johannesson H."/>
        </authorList>
    </citation>
    <scope>NUCLEOTIDE SEQUENCE</scope>
    <source>
        <strain evidence="2">PSN293</strain>
    </source>
</reference>
<organism evidence="2 3">
    <name type="scientific">Rhypophila decipiens</name>
    <dbReference type="NCBI Taxonomy" id="261697"/>
    <lineage>
        <taxon>Eukaryota</taxon>
        <taxon>Fungi</taxon>
        <taxon>Dikarya</taxon>
        <taxon>Ascomycota</taxon>
        <taxon>Pezizomycotina</taxon>
        <taxon>Sordariomycetes</taxon>
        <taxon>Sordariomycetidae</taxon>
        <taxon>Sordariales</taxon>
        <taxon>Naviculisporaceae</taxon>
        <taxon>Rhypophila</taxon>
    </lineage>
</organism>
<name>A0AAN7BCA6_9PEZI</name>
<feature type="chain" id="PRO_5043043469" evidence="1">
    <location>
        <begin position="23"/>
        <end position="189"/>
    </location>
</feature>
<gene>
    <name evidence="2" type="ORF">QBC37DRAFT_398287</name>
</gene>
<feature type="signal peptide" evidence="1">
    <location>
        <begin position="1"/>
        <end position="22"/>
    </location>
</feature>